<gene>
    <name evidence="1" type="ORF">OCBIM_22007489mg</name>
</gene>
<dbReference type="AlphaFoldDB" id="A0A0L8IFB8"/>
<dbReference type="GO" id="GO:0005506">
    <property type="term" value="F:iron ion binding"/>
    <property type="evidence" value="ECO:0007669"/>
    <property type="project" value="InterPro"/>
</dbReference>
<dbReference type="GO" id="GO:0020037">
    <property type="term" value="F:heme binding"/>
    <property type="evidence" value="ECO:0007669"/>
    <property type="project" value="InterPro"/>
</dbReference>
<dbReference type="OrthoDB" id="1470350at2759"/>
<protein>
    <submittedName>
        <fullName evidence="1">Uncharacterized protein</fullName>
    </submittedName>
</protein>
<reference evidence="1" key="1">
    <citation type="submission" date="2015-07" db="EMBL/GenBank/DDBJ databases">
        <title>MeaNS - Measles Nucleotide Surveillance Program.</title>
        <authorList>
            <person name="Tran T."/>
            <person name="Druce J."/>
        </authorList>
    </citation>
    <scope>NUCLEOTIDE SEQUENCE</scope>
    <source>
        <strain evidence="1">UCB-OBI-ISO-001</strain>
        <tissue evidence="1">Gonad</tissue>
    </source>
</reference>
<dbReference type="Gene3D" id="1.10.630.10">
    <property type="entry name" value="Cytochrome P450"/>
    <property type="match status" value="1"/>
</dbReference>
<accession>A0A0L8IFB8</accession>
<organism evidence="1">
    <name type="scientific">Octopus bimaculoides</name>
    <name type="common">California two-spotted octopus</name>
    <dbReference type="NCBI Taxonomy" id="37653"/>
    <lineage>
        <taxon>Eukaryota</taxon>
        <taxon>Metazoa</taxon>
        <taxon>Spiralia</taxon>
        <taxon>Lophotrochozoa</taxon>
        <taxon>Mollusca</taxon>
        <taxon>Cephalopoda</taxon>
        <taxon>Coleoidea</taxon>
        <taxon>Octopodiformes</taxon>
        <taxon>Octopoda</taxon>
        <taxon>Incirrata</taxon>
        <taxon>Octopodidae</taxon>
        <taxon>Octopus</taxon>
    </lineage>
</organism>
<name>A0A0L8IFB8_OCTBM</name>
<proteinExistence type="predicted"/>
<sequence length="118" mass="13158">MYFSAFSKYTLDNIAAVGFGVEINSSEQGGHPLVKNALSVVNKQNELLITLISTVAPGLVSFLAKLKVLDYFNKRGHLLAEFSKQLLETRRQNLNPNVRFFFISFASLICCCCADKLH</sequence>
<dbReference type="InterPro" id="IPR036396">
    <property type="entry name" value="Cyt_P450_sf"/>
</dbReference>
<dbReference type="GO" id="GO:0016705">
    <property type="term" value="F:oxidoreductase activity, acting on paired donors, with incorporation or reduction of molecular oxygen"/>
    <property type="evidence" value="ECO:0007669"/>
    <property type="project" value="InterPro"/>
</dbReference>
<dbReference type="EMBL" id="KQ415843">
    <property type="protein sequence ID" value="KOG00197.1"/>
    <property type="molecule type" value="Genomic_DNA"/>
</dbReference>
<dbReference type="GO" id="GO:0004497">
    <property type="term" value="F:monooxygenase activity"/>
    <property type="evidence" value="ECO:0007669"/>
    <property type="project" value="InterPro"/>
</dbReference>
<evidence type="ECO:0000313" key="1">
    <source>
        <dbReference type="EMBL" id="KOG00197.1"/>
    </source>
</evidence>